<dbReference type="OrthoDB" id="10283909at2759"/>
<comment type="caution">
    <text evidence="2">The sequence shown here is derived from an EMBL/GenBank/DDBJ whole genome shotgun (WGS) entry which is preliminary data.</text>
</comment>
<name>A0A1R1XD02_9FUNG</name>
<feature type="chain" id="PRO_5012096580" description="ShKT domain-containing protein" evidence="1">
    <location>
        <begin position="23"/>
        <end position="139"/>
    </location>
</feature>
<protein>
    <recommendedName>
        <fullName evidence="4">ShKT domain-containing protein</fullName>
    </recommendedName>
</protein>
<dbReference type="AlphaFoldDB" id="A0A1R1XD02"/>
<sequence length="139" mass="15785">MKVSFILSASVALMSSLISANAVPKGAPENFDPIDIVKRQASGDPTCPDCPKSYTVPYIYNIEQFLLDLNNRAYRSVVGRVFDPFYEERFDEFKVYCYKNKDCNDKCLTNNSLGQCKTFYTSFQEECNANKDCKAKCGY</sequence>
<evidence type="ECO:0008006" key="4">
    <source>
        <dbReference type="Google" id="ProtNLM"/>
    </source>
</evidence>
<gene>
    <name evidence="2" type="ORF">AYI69_g9381</name>
</gene>
<organism evidence="2 3">
    <name type="scientific">Smittium culicis</name>
    <dbReference type="NCBI Taxonomy" id="133412"/>
    <lineage>
        <taxon>Eukaryota</taxon>
        <taxon>Fungi</taxon>
        <taxon>Fungi incertae sedis</taxon>
        <taxon>Zoopagomycota</taxon>
        <taxon>Kickxellomycotina</taxon>
        <taxon>Harpellomycetes</taxon>
        <taxon>Harpellales</taxon>
        <taxon>Legeriomycetaceae</taxon>
        <taxon>Smittium</taxon>
    </lineage>
</organism>
<accession>A0A1R1XD02</accession>
<evidence type="ECO:0000313" key="2">
    <source>
        <dbReference type="EMBL" id="OMJ12510.1"/>
    </source>
</evidence>
<feature type="signal peptide" evidence="1">
    <location>
        <begin position="1"/>
        <end position="22"/>
    </location>
</feature>
<keyword evidence="3" id="KW-1185">Reference proteome</keyword>
<proteinExistence type="predicted"/>
<reference evidence="3" key="1">
    <citation type="submission" date="2017-01" db="EMBL/GenBank/DDBJ databases">
        <authorList>
            <person name="Wang Y."/>
            <person name="White M."/>
            <person name="Kvist S."/>
            <person name="Moncalvo J.-M."/>
        </authorList>
    </citation>
    <scope>NUCLEOTIDE SEQUENCE [LARGE SCALE GENOMIC DNA]</scope>
    <source>
        <strain evidence="3">ID-206-W2</strain>
    </source>
</reference>
<dbReference type="EMBL" id="LSSM01005526">
    <property type="protein sequence ID" value="OMJ12510.1"/>
    <property type="molecule type" value="Genomic_DNA"/>
</dbReference>
<keyword evidence="1" id="KW-0732">Signal</keyword>
<evidence type="ECO:0000256" key="1">
    <source>
        <dbReference type="SAM" id="SignalP"/>
    </source>
</evidence>
<dbReference type="Proteomes" id="UP000187429">
    <property type="component" value="Unassembled WGS sequence"/>
</dbReference>
<evidence type="ECO:0000313" key="3">
    <source>
        <dbReference type="Proteomes" id="UP000187429"/>
    </source>
</evidence>